<proteinExistence type="predicted"/>
<keyword evidence="2" id="KW-1185">Reference proteome</keyword>
<evidence type="ECO:0000313" key="1">
    <source>
        <dbReference type="EMBL" id="PXV67116.1"/>
    </source>
</evidence>
<dbReference type="InterPro" id="IPR038071">
    <property type="entry name" value="UROD/MetE-like_sf"/>
</dbReference>
<organism evidence="1 2">
    <name type="scientific">Sinimarinibacterium flocculans</name>
    <dbReference type="NCBI Taxonomy" id="985250"/>
    <lineage>
        <taxon>Bacteria</taxon>
        <taxon>Pseudomonadati</taxon>
        <taxon>Pseudomonadota</taxon>
        <taxon>Gammaproteobacteria</taxon>
        <taxon>Nevskiales</taxon>
        <taxon>Nevskiaceae</taxon>
        <taxon>Sinimarinibacterium</taxon>
    </lineage>
</organism>
<gene>
    <name evidence="1" type="ORF">C8D93_10693</name>
</gene>
<evidence type="ECO:0000313" key="2">
    <source>
        <dbReference type="Proteomes" id="UP000248330"/>
    </source>
</evidence>
<dbReference type="RefSeq" id="WP_110265435.1">
    <property type="nucleotide sequence ID" value="NZ_CAKZQT010000001.1"/>
</dbReference>
<comment type="caution">
    <text evidence="1">The sequence shown here is derived from an EMBL/GenBank/DDBJ whole genome shotgun (WGS) entry which is preliminary data.</text>
</comment>
<accession>A0A318E6K1</accession>
<protein>
    <submittedName>
        <fullName evidence="1">Uncharacterized protein</fullName>
    </submittedName>
</protein>
<dbReference type="EMBL" id="QICN01000006">
    <property type="protein sequence ID" value="PXV67116.1"/>
    <property type="molecule type" value="Genomic_DNA"/>
</dbReference>
<dbReference type="AlphaFoldDB" id="A0A318E6K1"/>
<sequence>MNPLISRLQPGATPGLWIDGTDYCARLFGADAPWLDVTAGVAWLRKAQDLLRSDVLELDAMRIVDAACAARLELRTAMAARSRGGYALKTLLADESLRALLVEWVVALRSALPNAPLCLRLPSPRATIGHAWQLAHGAPPEDAADEDMIDAAALHVADFLRGFSSAGLDALLLDEGSGPMPAADTLALYQSVLNVAAGYQWAVGLACPQGTGAADLPAAFAFAVADAPLTVPTVLRLPASVWDGGDAGPAAPLRHVRIPEPTQPEQVLRQLGQLRG</sequence>
<name>A0A318E6K1_9GAMM</name>
<dbReference type="Proteomes" id="UP000248330">
    <property type="component" value="Unassembled WGS sequence"/>
</dbReference>
<dbReference type="SUPFAM" id="SSF51726">
    <property type="entry name" value="UROD/MetE-like"/>
    <property type="match status" value="1"/>
</dbReference>
<reference evidence="1 2" key="1">
    <citation type="submission" date="2018-04" db="EMBL/GenBank/DDBJ databases">
        <title>Genomic Encyclopedia of Type Strains, Phase IV (KMG-IV): sequencing the most valuable type-strain genomes for metagenomic binning, comparative biology and taxonomic classification.</title>
        <authorList>
            <person name="Goeker M."/>
        </authorList>
    </citation>
    <scope>NUCLEOTIDE SEQUENCE [LARGE SCALE GENOMIC DNA]</scope>
    <source>
        <strain evidence="1 2">DSM 104150</strain>
    </source>
</reference>
<dbReference type="OrthoDB" id="9130284at2"/>